<dbReference type="GO" id="GO:0016740">
    <property type="term" value="F:transferase activity"/>
    <property type="evidence" value="ECO:0007669"/>
    <property type="project" value="UniProtKB-KW"/>
</dbReference>
<dbReference type="PATRIC" id="fig|1423769.4.peg.2723"/>
<name>A0A0R1QF71_9LACO</name>
<keyword evidence="3" id="KW-1185">Reference proteome</keyword>
<dbReference type="OrthoDB" id="396512at2"/>
<dbReference type="PANTHER" id="PTHR22916:SF64">
    <property type="entry name" value="TRANSFERASE, PUTATIVE-RELATED"/>
    <property type="match status" value="1"/>
</dbReference>
<reference evidence="2 3" key="1">
    <citation type="journal article" date="2015" name="Genome Announc.">
        <title>Expanding the biotechnology potential of lactobacilli through comparative genomics of 213 strains and associated genera.</title>
        <authorList>
            <person name="Sun Z."/>
            <person name="Harris H.M."/>
            <person name="McCann A."/>
            <person name="Guo C."/>
            <person name="Argimon S."/>
            <person name="Zhang W."/>
            <person name="Yang X."/>
            <person name="Jeffery I.B."/>
            <person name="Cooney J.C."/>
            <person name="Kagawa T.F."/>
            <person name="Liu W."/>
            <person name="Song Y."/>
            <person name="Salvetti E."/>
            <person name="Wrobel A."/>
            <person name="Rasinkangas P."/>
            <person name="Parkhill J."/>
            <person name="Rea M.C."/>
            <person name="O'Sullivan O."/>
            <person name="Ritari J."/>
            <person name="Douillard F.P."/>
            <person name="Paul Ross R."/>
            <person name="Yang R."/>
            <person name="Briner A.E."/>
            <person name="Felis G.E."/>
            <person name="de Vos W.M."/>
            <person name="Barrangou R."/>
            <person name="Klaenhammer T.R."/>
            <person name="Caufield P.W."/>
            <person name="Cui Y."/>
            <person name="Zhang H."/>
            <person name="O'Toole P.W."/>
        </authorList>
    </citation>
    <scope>NUCLEOTIDE SEQUENCE [LARGE SCALE GENOMIC DNA]</scope>
    <source>
        <strain evidence="2 3">DSM 13343</strain>
    </source>
</reference>
<protein>
    <submittedName>
        <fullName evidence="2">Glycosyltransferase</fullName>
    </submittedName>
</protein>
<dbReference type="PANTHER" id="PTHR22916">
    <property type="entry name" value="GLYCOSYLTRANSFERASE"/>
    <property type="match status" value="1"/>
</dbReference>
<dbReference type="Proteomes" id="UP000051790">
    <property type="component" value="Unassembled WGS sequence"/>
</dbReference>
<evidence type="ECO:0000313" key="2">
    <source>
        <dbReference type="EMBL" id="KRL39416.1"/>
    </source>
</evidence>
<dbReference type="Pfam" id="PF00535">
    <property type="entry name" value="Glycos_transf_2"/>
    <property type="match status" value="1"/>
</dbReference>
<dbReference type="RefSeq" id="WP_054719584.1">
    <property type="nucleotide sequence ID" value="NZ_AZEU01000295.1"/>
</dbReference>
<comment type="caution">
    <text evidence="2">The sequence shown here is derived from an EMBL/GenBank/DDBJ whole genome shotgun (WGS) entry which is preliminary data.</text>
</comment>
<dbReference type="SUPFAM" id="SSF53448">
    <property type="entry name" value="Nucleotide-diphospho-sugar transferases"/>
    <property type="match status" value="1"/>
</dbReference>
<organism evidence="2 3">
    <name type="scientific">Lacticaseibacillus manihotivorans DSM 13343 = JCM 12514</name>
    <dbReference type="NCBI Taxonomy" id="1423769"/>
    <lineage>
        <taxon>Bacteria</taxon>
        <taxon>Bacillati</taxon>
        <taxon>Bacillota</taxon>
        <taxon>Bacilli</taxon>
        <taxon>Lactobacillales</taxon>
        <taxon>Lactobacillaceae</taxon>
        <taxon>Lacticaseibacillus</taxon>
    </lineage>
</organism>
<dbReference type="EMBL" id="AZEU01000295">
    <property type="protein sequence ID" value="KRL39416.1"/>
    <property type="molecule type" value="Genomic_DNA"/>
</dbReference>
<dbReference type="AlphaFoldDB" id="A0A0R1QF71"/>
<evidence type="ECO:0000313" key="3">
    <source>
        <dbReference type="Proteomes" id="UP000051790"/>
    </source>
</evidence>
<feature type="domain" description="Glycosyltransferase 2-like" evidence="1">
    <location>
        <begin position="5"/>
        <end position="164"/>
    </location>
</feature>
<evidence type="ECO:0000259" key="1">
    <source>
        <dbReference type="Pfam" id="PF00535"/>
    </source>
</evidence>
<gene>
    <name evidence="2" type="ORF">FD01_GL002521</name>
</gene>
<sequence length="242" mass="27585">MVRFSVIVPMFNLGEYLQPMLDTLANQTENFELWLISDGSTDSTFARAEQFVRGIANWHALDIAHGGISVARNVGLKHATGEIIAFVDGDDRLAPDFVQTLQTGFSQSDIVATAVGYRWWGVNQHHLPGWVYFDQQQMFGQVTQHGSAIGGYVWNKAFRREAISNLRFDESLHIAEDYWFTANFVANNPGRYAFEPNVRYVKVTRPNSTIHTADRRQEAQVFDQIHALAKHLDNRDDHDRDD</sequence>
<dbReference type="CDD" id="cd00761">
    <property type="entry name" value="Glyco_tranf_GTA_type"/>
    <property type="match status" value="1"/>
</dbReference>
<keyword evidence="2" id="KW-0808">Transferase</keyword>
<dbReference type="InterPro" id="IPR029044">
    <property type="entry name" value="Nucleotide-diphossugar_trans"/>
</dbReference>
<proteinExistence type="predicted"/>
<accession>A0A0R1QF71</accession>
<dbReference type="InterPro" id="IPR001173">
    <property type="entry name" value="Glyco_trans_2-like"/>
</dbReference>
<dbReference type="Gene3D" id="3.90.550.10">
    <property type="entry name" value="Spore Coat Polysaccharide Biosynthesis Protein SpsA, Chain A"/>
    <property type="match status" value="1"/>
</dbReference>